<dbReference type="InterPro" id="IPR056924">
    <property type="entry name" value="SH3_Tf2-1"/>
</dbReference>
<dbReference type="InterPro" id="IPR012337">
    <property type="entry name" value="RNaseH-like_sf"/>
</dbReference>
<reference evidence="4 5" key="1">
    <citation type="submission" date="2019-08" db="EMBL/GenBank/DDBJ databases">
        <title>Draft genome sequences of two oriental melons (Cucumis melo L. var makuwa).</title>
        <authorList>
            <person name="Kwon S.-Y."/>
        </authorList>
    </citation>
    <scope>NUCLEOTIDE SEQUENCE [LARGE SCALE GENOMIC DNA]</scope>
    <source>
        <strain evidence="5">cv. Chang Bougi</strain>
        <strain evidence="4">cv. SW 3</strain>
        <tissue evidence="3">Leaf</tissue>
    </source>
</reference>
<dbReference type="InterPro" id="IPR043502">
    <property type="entry name" value="DNA/RNA_pol_sf"/>
</dbReference>
<comment type="caution">
    <text evidence="3">The sequence shown here is derived from an EMBL/GenBank/DDBJ whole genome shotgun (WGS) entry which is preliminary data.</text>
</comment>
<dbReference type="EMBL" id="SSTE01005811">
    <property type="protein sequence ID" value="KAA0059966.1"/>
    <property type="molecule type" value="Genomic_DNA"/>
</dbReference>
<dbReference type="GO" id="GO:0003676">
    <property type="term" value="F:nucleic acid binding"/>
    <property type="evidence" value="ECO:0007669"/>
    <property type="project" value="InterPro"/>
</dbReference>
<dbReference type="Proteomes" id="UP000321393">
    <property type="component" value="Unassembled WGS sequence"/>
</dbReference>
<dbReference type="Gene3D" id="3.30.420.10">
    <property type="entry name" value="Ribonuclease H-like superfamily/Ribonuclease H"/>
    <property type="match status" value="1"/>
</dbReference>
<dbReference type="InterPro" id="IPR043128">
    <property type="entry name" value="Rev_trsase/Diguanyl_cyclase"/>
</dbReference>
<dbReference type="Proteomes" id="UP000321947">
    <property type="component" value="Unassembled WGS sequence"/>
</dbReference>
<dbReference type="AlphaFoldDB" id="A0A5D3BDZ8"/>
<feature type="domain" description="Integrase catalytic" evidence="1">
    <location>
        <begin position="32"/>
        <end position="154"/>
    </location>
</feature>
<sequence>MINWPQSKDVTGLRGFLGLTGYYRRFVKGYGEIVAPLTKLLQKNAFHWNEEATIAFELLKASMTTIPVLASKIGLFPLCWKQMLQVAKVFIDRVIGKHGIPKSIVSDCDKIFLSNSWKELFAKMGTILKRSTTFHPQTDGQSERVNRCLETYLRQPLPTGLWETTPSFNFLWAQKTPNNEVEAMLKERDLTLNALKENLGRDVKDWHLDTMDHIEFGQVAYRLELPPEAAIHDVFHISQLKLKLGKQQGVQHQHPMLTEEFELQLWSEIVLGIRWNKELGAMSVVDNEGDNLGKDLKAGTVVSRLKDAMSKIYRQLEEIKETVVADFRHQVSLLVRPMHQALDAAFQHHDADLQKRSVKSGERVNGYT</sequence>
<dbReference type="PROSITE" id="PS50994">
    <property type="entry name" value="INTEGRASE"/>
    <property type="match status" value="1"/>
</dbReference>
<dbReference type="InterPro" id="IPR036397">
    <property type="entry name" value="RNaseH_sf"/>
</dbReference>
<dbReference type="InterPro" id="IPR050951">
    <property type="entry name" value="Retrovirus_Pol_polyprotein"/>
</dbReference>
<evidence type="ECO:0000313" key="2">
    <source>
        <dbReference type="EMBL" id="KAA0059966.1"/>
    </source>
</evidence>
<gene>
    <name evidence="3" type="ORF">E5676_scaffold194G00060</name>
    <name evidence="2" type="ORF">E6C27_scaffold340G00050</name>
</gene>
<dbReference type="GO" id="GO:0015074">
    <property type="term" value="P:DNA integration"/>
    <property type="evidence" value="ECO:0007669"/>
    <property type="project" value="InterPro"/>
</dbReference>
<dbReference type="FunFam" id="3.30.70.270:FF:000020">
    <property type="entry name" value="Transposon Tf2-6 polyprotein-like Protein"/>
    <property type="match status" value="1"/>
</dbReference>
<proteinExistence type="predicted"/>
<dbReference type="EMBL" id="SSTD01018933">
    <property type="protein sequence ID" value="TYJ97219.1"/>
    <property type="molecule type" value="Genomic_DNA"/>
</dbReference>
<evidence type="ECO:0000259" key="1">
    <source>
        <dbReference type="PROSITE" id="PS50994"/>
    </source>
</evidence>
<dbReference type="InterPro" id="IPR001584">
    <property type="entry name" value="Integrase_cat-core"/>
</dbReference>
<dbReference type="PANTHER" id="PTHR37984:SF5">
    <property type="entry name" value="PROTEIN NYNRIN-LIKE"/>
    <property type="match status" value="1"/>
</dbReference>
<dbReference type="SUPFAM" id="SSF56672">
    <property type="entry name" value="DNA/RNA polymerases"/>
    <property type="match status" value="1"/>
</dbReference>
<dbReference type="SUPFAM" id="SSF53098">
    <property type="entry name" value="Ribonuclease H-like"/>
    <property type="match status" value="1"/>
</dbReference>
<accession>A0A5D3BDZ8</accession>
<evidence type="ECO:0000313" key="4">
    <source>
        <dbReference type="Proteomes" id="UP000321393"/>
    </source>
</evidence>
<evidence type="ECO:0000313" key="3">
    <source>
        <dbReference type="EMBL" id="TYJ97219.1"/>
    </source>
</evidence>
<name>A0A5D3BDZ8_CUCMM</name>
<dbReference type="Pfam" id="PF24626">
    <property type="entry name" value="SH3_Tf2-1"/>
    <property type="match status" value="1"/>
</dbReference>
<protein>
    <submittedName>
        <fullName evidence="2 3">RNA polymerase II transcription factor B subunit 1-1 isoform X4</fullName>
    </submittedName>
</protein>
<dbReference type="PANTHER" id="PTHR37984">
    <property type="entry name" value="PROTEIN CBG26694"/>
    <property type="match status" value="1"/>
</dbReference>
<dbReference type="OrthoDB" id="1872571at2759"/>
<dbReference type="Gene3D" id="3.30.70.270">
    <property type="match status" value="1"/>
</dbReference>
<organism evidence="3 5">
    <name type="scientific">Cucumis melo var. makuwa</name>
    <name type="common">Oriental melon</name>
    <dbReference type="NCBI Taxonomy" id="1194695"/>
    <lineage>
        <taxon>Eukaryota</taxon>
        <taxon>Viridiplantae</taxon>
        <taxon>Streptophyta</taxon>
        <taxon>Embryophyta</taxon>
        <taxon>Tracheophyta</taxon>
        <taxon>Spermatophyta</taxon>
        <taxon>Magnoliopsida</taxon>
        <taxon>eudicotyledons</taxon>
        <taxon>Gunneridae</taxon>
        <taxon>Pentapetalae</taxon>
        <taxon>rosids</taxon>
        <taxon>fabids</taxon>
        <taxon>Cucurbitales</taxon>
        <taxon>Cucurbitaceae</taxon>
        <taxon>Benincaseae</taxon>
        <taxon>Cucumis</taxon>
    </lineage>
</organism>
<evidence type="ECO:0000313" key="5">
    <source>
        <dbReference type="Proteomes" id="UP000321947"/>
    </source>
</evidence>